<dbReference type="Proteomes" id="UP000532373">
    <property type="component" value="Unassembled WGS sequence"/>
</dbReference>
<gene>
    <name evidence="1" type="ORF">HNQ96_003521</name>
</gene>
<accession>A0A8E1WF20</accession>
<comment type="caution">
    <text evidence="1">The sequence shown here is derived from an EMBL/GenBank/DDBJ whole genome shotgun (WGS) entry which is preliminary data.</text>
</comment>
<protein>
    <submittedName>
        <fullName evidence="1">Uncharacterized protein</fullName>
    </submittedName>
</protein>
<dbReference type="AlphaFoldDB" id="A0A8E1WF20"/>
<reference evidence="1 2" key="1">
    <citation type="submission" date="2020-08" db="EMBL/GenBank/DDBJ databases">
        <title>Genomic Encyclopedia of Type Strains, Phase IV (KMG-IV): sequencing the most valuable type-strain genomes for metagenomic binning, comparative biology and taxonomic classification.</title>
        <authorList>
            <person name="Goeker M."/>
        </authorList>
    </citation>
    <scope>NUCLEOTIDE SEQUENCE [LARGE SCALE GENOMIC DNA]</scope>
    <source>
        <strain evidence="1 2">DSM 17454</strain>
    </source>
</reference>
<evidence type="ECO:0000313" key="1">
    <source>
        <dbReference type="EMBL" id="MBB6467640.1"/>
    </source>
</evidence>
<evidence type="ECO:0000313" key="2">
    <source>
        <dbReference type="Proteomes" id="UP000532373"/>
    </source>
</evidence>
<name>A0A8E1WF20_9HYPH</name>
<proteinExistence type="predicted"/>
<sequence length="66" mass="7562">MRYREVQEQLRLVGILMSKRGGSHRVNHFGGGPETAYLTPDLDEALRAGLSMARPKHLPKNWCMQR</sequence>
<organism evidence="1 2">
    <name type="scientific">Aminobacter carboxidus</name>
    <dbReference type="NCBI Taxonomy" id="376165"/>
    <lineage>
        <taxon>Bacteria</taxon>
        <taxon>Pseudomonadati</taxon>
        <taxon>Pseudomonadota</taxon>
        <taxon>Alphaproteobacteria</taxon>
        <taxon>Hyphomicrobiales</taxon>
        <taxon>Phyllobacteriaceae</taxon>
        <taxon>Aminobacter</taxon>
    </lineage>
</organism>
<dbReference type="EMBL" id="JACHGI010000006">
    <property type="protein sequence ID" value="MBB6467640.1"/>
    <property type="molecule type" value="Genomic_DNA"/>
</dbReference>